<sequence length="65" mass="7112">MEIHYALAAVDRSTLYGGAYGLIHASSADSRILSVMDFVVLRLTQMLQTRSKCKTSSLRLGTGSY</sequence>
<dbReference type="HOGENOM" id="CLU_2854444_0_0_1"/>
<accession>M4B402</accession>
<protein>
    <submittedName>
        <fullName evidence="1">Uncharacterized protein</fullName>
    </submittedName>
</protein>
<organism evidence="1 2">
    <name type="scientific">Hyaloperonospora arabidopsidis (strain Emoy2)</name>
    <name type="common">Downy mildew agent</name>
    <name type="synonym">Peronospora arabidopsidis</name>
    <dbReference type="NCBI Taxonomy" id="559515"/>
    <lineage>
        <taxon>Eukaryota</taxon>
        <taxon>Sar</taxon>
        <taxon>Stramenopiles</taxon>
        <taxon>Oomycota</taxon>
        <taxon>Peronosporomycetes</taxon>
        <taxon>Peronosporales</taxon>
        <taxon>Peronosporaceae</taxon>
        <taxon>Hyaloperonospora</taxon>
    </lineage>
</organism>
<dbReference type="InParanoid" id="M4B402"/>
<dbReference type="Proteomes" id="UP000011713">
    <property type="component" value="Unassembled WGS sequence"/>
</dbReference>
<dbReference type="AlphaFoldDB" id="M4B402"/>
<evidence type="ECO:0000313" key="1">
    <source>
        <dbReference type="EnsemblProtists" id="HpaP801001"/>
    </source>
</evidence>
<dbReference type="VEuPathDB" id="FungiDB:HpaG801001"/>
<keyword evidence="2" id="KW-1185">Reference proteome</keyword>
<dbReference type="EnsemblProtists" id="HpaT801001">
    <property type="protein sequence ID" value="HpaP801001"/>
    <property type="gene ID" value="HpaG801001"/>
</dbReference>
<evidence type="ECO:0000313" key="2">
    <source>
        <dbReference type="Proteomes" id="UP000011713"/>
    </source>
</evidence>
<proteinExistence type="predicted"/>
<name>M4B402_HYAAE</name>
<reference evidence="2" key="1">
    <citation type="journal article" date="2010" name="Science">
        <title>Signatures of adaptation to obligate biotrophy in the Hyaloperonospora arabidopsidis genome.</title>
        <authorList>
            <person name="Baxter L."/>
            <person name="Tripathy S."/>
            <person name="Ishaque N."/>
            <person name="Boot N."/>
            <person name="Cabral A."/>
            <person name="Kemen E."/>
            <person name="Thines M."/>
            <person name="Ah-Fong A."/>
            <person name="Anderson R."/>
            <person name="Badejoko W."/>
            <person name="Bittner-Eddy P."/>
            <person name="Boore J.L."/>
            <person name="Chibucos M.C."/>
            <person name="Coates M."/>
            <person name="Dehal P."/>
            <person name="Delehaunty K."/>
            <person name="Dong S."/>
            <person name="Downton P."/>
            <person name="Dumas B."/>
            <person name="Fabro G."/>
            <person name="Fronick C."/>
            <person name="Fuerstenberg S.I."/>
            <person name="Fulton L."/>
            <person name="Gaulin E."/>
            <person name="Govers F."/>
            <person name="Hughes L."/>
            <person name="Humphray S."/>
            <person name="Jiang R.H."/>
            <person name="Judelson H."/>
            <person name="Kamoun S."/>
            <person name="Kyung K."/>
            <person name="Meijer H."/>
            <person name="Minx P."/>
            <person name="Morris P."/>
            <person name="Nelson J."/>
            <person name="Phuntumart V."/>
            <person name="Qutob D."/>
            <person name="Rehmany A."/>
            <person name="Rougon-Cardoso A."/>
            <person name="Ryden P."/>
            <person name="Torto-Alalibo T."/>
            <person name="Studholme D."/>
            <person name="Wang Y."/>
            <person name="Win J."/>
            <person name="Wood J."/>
            <person name="Clifton S.W."/>
            <person name="Rogers J."/>
            <person name="Van den Ackerveken G."/>
            <person name="Jones J.D."/>
            <person name="McDowell J.M."/>
            <person name="Beynon J."/>
            <person name="Tyler B.M."/>
        </authorList>
    </citation>
    <scope>NUCLEOTIDE SEQUENCE [LARGE SCALE GENOMIC DNA]</scope>
    <source>
        <strain evidence="2">Emoy2</strain>
    </source>
</reference>
<dbReference type="EMBL" id="JH598253">
    <property type="status" value="NOT_ANNOTATED_CDS"/>
    <property type="molecule type" value="Genomic_DNA"/>
</dbReference>
<reference evidence="1" key="2">
    <citation type="submission" date="2015-06" db="UniProtKB">
        <authorList>
            <consortium name="EnsemblProtists"/>
        </authorList>
    </citation>
    <scope>IDENTIFICATION</scope>
    <source>
        <strain evidence="1">Emoy2</strain>
    </source>
</reference>